<feature type="domain" description="PAS" evidence="5">
    <location>
        <begin position="513"/>
        <end position="543"/>
    </location>
</feature>
<dbReference type="PROSITE" id="PS50111">
    <property type="entry name" value="CHEMOTAXIS_TRANSDUC_2"/>
    <property type="match status" value="1"/>
</dbReference>
<dbReference type="NCBIfam" id="TIGR00229">
    <property type="entry name" value="sensory_box"/>
    <property type="match status" value="5"/>
</dbReference>
<dbReference type="InterPro" id="IPR035965">
    <property type="entry name" value="PAS-like_dom_sf"/>
</dbReference>
<dbReference type="InterPro" id="IPR001610">
    <property type="entry name" value="PAC"/>
</dbReference>
<dbReference type="STRING" id="1033802.SSPSH_002949"/>
<dbReference type="SUPFAM" id="SSF55785">
    <property type="entry name" value="PYP-like sensor domain (PAS domain)"/>
    <property type="match status" value="5"/>
</dbReference>
<dbReference type="eggNOG" id="COG2202">
    <property type="taxonomic scope" value="Bacteria"/>
</dbReference>
<sequence>MTDSSTVAHAEFEALRSAIDRAHAVIEFDAQGLILGANANFCRTLGYGLDEIVGQHHRMFCSQEDVEHPEYAESWDKLGSGHFDSGEYRRIAKGGSEVWLNATYNPIRDEAGNIVKIIKLATDITSEKRISAEHASKLSALDRSQAVVEFDLSGTILNANRNFLSLTGYTLEEIRGRHHRLFCETAHVESEAYQEFWRALARGEFKSGEYCRIDKSGREIWLQASYNPVLDAYGKPYKVVKFAADVTAHKTQEAESESQLRAIDRSRAVVEFDLDGHVLKANKNFLSLMGYSEAELIGEHHRRLCDLAYAQSEDYRSFWARLARGEFVAGEFQRQTRDGREVWLQAIYNPILDARGRPTKVVKFASDMTEARQRQAEADGKFDAIDRAQSVIEFNLDGTIITANKNFRETVGYRLDELVGKHHSMFCEADYAASEDYKLLWKKLAAGEYVADQFRRVARNGREIWLQASYNPIFDLHGRPCKVVKFATDITADKHRNTEFEGKVNAIARSQAVIEFDLKGYILTVNDNFLNTLGYQRDELIGQHHRLLCDPSYVASGPYRDFWQALGRGEYVSDRFMRIGRFGQRIWIQATYNPIFDADGEPYKVVKFATDITEQVEREEHIQQQSDAMREAVQELHASIASIVENTRLTREMARTTQREAAQGVKALENSTEAMAAIHKSSEDIEEIVKVIGEIASQTNLLAFNAAIEAARAGEHGLGFSVVADEVRKLAEKSADATRQINRLISQSLKRIDSGNDVIRVAHDAFGRIAEGVEQTTASVEEITTTTEDQLGTADRVDSLIRELTDSTREADRHDLNARRKAPARLKAANEG</sequence>
<evidence type="ECO:0000313" key="8">
    <source>
        <dbReference type="Proteomes" id="UP000006242"/>
    </source>
</evidence>
<dbReference type="InterPro" id="IPR000014">
    <property type="entry name" value="PAS"/>
</dbReference>
<evidence type="ECO:0000313" key="7">
    <source>
        <dbReference type="EMBL" id="ERJ18172.1"/>
    </source>
</evidence>
<evidence type="ECO:0000256" key="1">
    <source>
        <dbReference type="ARBA" id="ARBA00023224"/>
    </source>
</evidence>
<dbReference type="PANTHER" id="PTHR24422">
    <property type="entry name" value="CHEMOTAXIS PROTEIN METHYLTRANSFERASE"/>
    <property type="match status" value="1"/>
</dbReference>
<dbReference type="Pfam" id="PF08448">
    <property type="entry name" value="PAS_4"/>
    <property type="match status" value="1"/>
</dbReference>
<dbReference type="eggNOG" id="COG0840">
    <property type="taxonomic scope" value="Bacteria"/>
</dbReference>
<dbReference type="Gene3D" id="1.10.287.950">
    <property type="entry name" value="Methyl-accepting chemotaxis protein"/>
    <property type="match status" value="1"/>
</dbReference>
<organism evidence="7 8">
    <name type="scientific">Salinisphaera shabanensis E1L3A</name>
    <dbReference type="NCBI Taxonomy" id="1033802"/>
    <lineage>
        <taxon>Bacteria</taxon>
        <taxon>Pseudomonadati</taxon>
        <taxon>Pseudomonadota</taxon>
        <taxon>Gammaproteobacteria</taxon>
        <taxon>Salinisphaerales</taxon>
        <taxon>Salinisphaeraceae</taxon>
        <taxon>Salinisphaera</taxon>
    </lineage>
</organism>
<feature type="domain" description="PAC" evidence="6">
    <location>
        <begin position="450"/>
        <end position="502"/>
    </location>
</feature>
<dbReference type="CDD" id="cd00130">
    <property type="entry name" value="PAS"/>
    <property type="match status" value="5"/>
</dbReference>
<dbReference type="InterPro" id="IPR013656">
    <property type="entry name" value="PAS_4"/>
</dbReference>
<evidence type="ECO:0000259" key="5">
    <source>
        <dbReference type="PROSITE" id="PS50112"/>
    </source>
</evidence>
<feature type="domain" description="PAC" evidence="6">
    <location>
        <begin position="328"/>
        <end position="380"/>
    </location>
</feature>
<reference evidence="7 8" key="1">
    <citation type="journal article" date="2011" name="J. Bacteriol.">
        <title>Genome sequence of Salinisphaera shabanensis, a gammaproteobacterium from the harsh, variable environment of the brine-seawater interface of the Shaban Deep in the Red Sea.</title>
        <authorList>
            <person name="Antunes A."/>
            <person name="Alam I."/>
            <person name="Bajic V.B."/>
            <person name="Stingl U."/>
        </authorList>
    </citation>
    <scope>NUCLEOTIDE SEQUENCE [LARGE SCALE GENOMIC DNA]</scope>
    <source>
        <strain evidence="7 8">E1L3A</strain>
    </source>
</reference>
<feature type="domain" description="PAS" evidence="5">
    <location>
        <begin position="256"/>
        <end position="299"/>
    </location>
</feature>
<dbReference type="AlphaFoldDB" id="U2EIJ9"/>
<feature type="compositionally biased region" description="Basic and acidic residues" evidence="3">
    <location>
        <begin position="806"/>
        <end position="818"/>
    </location>
</feature>
<dbReference type="InterPro" id="IPR013655">
    <property type="entry name" value="PAS_fold_3"/>
</dbReference>
<dbReference type="SMART" id="SM00086">
    <property type="entry name" value="PAC"/>
    <property type="match status" value="5"/>
</dbReference>
<dbReference type="PROSITE" id="PS50113">
    <property type="entry name" value="PAC"/>
    <property type="match status" value="5"/>
</dbReference>
<dbReference type="Pfam" id="PF00015">
    <property type="entry name" value="MCPsignal"/>
    <property type="match status" value="1"/>
</dbReference>
<feature type="domain" description="PAS" evidence="5">
    <location>
        <begin position="11"/>
        <end position="70"/>
    </location>
</feature>
<dbReference type="Proteomes" id="UP000006242">
    <property type="component" value="Unassembled WGS sequence"/>
</dbReference>
<keyword evidence="8" id="KW-1185">Reference proteome</keyword>
<dbReference type="InterPro" id="IPR000700">
    <property type="entry name" value="PAS-assoc_C"/>
</dbReference>
<dbReference type="EMBL" id="AFNV02000022">
    <property type="protein sequence ID" value="ERJ18172.1"/>
    <property type="molecule type" value="Genomic_DNA"/>
</dbReference>
<feature type="domain" description="PAS" evidence="5">
    <location>
        <begin position="391"/>
        <end position="421"/>
    </location>
</feature>
<feature type="domain" description="PAS" evidence="5">
    <location>
        <begin position="147"/>
        <end position="177"/>
    </location>
</feature>
<evidence type="ECO:0000259" key="6">
    <source>
        <dbReference type="PROSITE" id="PS50113"/>
    </source>
</evidence>
<protein>
    <submittedName>
        <fullName evidence="7">Chemotaxis protein</fullName>
    </submittedName>
</protein>
<reference evidence="7 8" key="2">
    <citation type="journal article" date="2013" name="PLoS ONE">
        <title>INDIGO - INtegrated Data Warehouse of MIcrobial GenOmes with Examples from the Red Sea Extremophiles.</title>
        <authorList>
            <person name="Alam I."/>
            <person name="Antunes A."/>
            <person name="Kamau A.A."/>
            <person name="Ba Alawi W."/>
            <person name="Kalkatawi M."/>
            <person name="Stingl U."/>
            <person name="Bajic V.B."/>
        </authorList>
    </citation>
    <scope>NUCLEOTIDE SEQUENCE [LARGE SCALE GENOMIC DNA]</scope>
    <source>
        <strain evidence="7 8">E1L3A</strain>
    </source>
</reference>
<keyword evidence="1 2" id="KW-0807">Transducer</keyword>
<accession>U2EIJ9</accession>
<dbReference type="Gene3D" id="3.30.450.20">
    <property type="entry name" value="PAS domain"/>
    <property type="match status" value="5"/>
</dbReference>
<dbReference type="SUPFAM" id="SSF58104">
    <property type="entry name" value="Methyl-accepting chemotaxis protein (MCP) signaling domain"/>
    <property type="match status" value="1"/>
</dbReference>
<feature type="domain" description="PAC" evidence="6">
    <location>
        <begin position="84"/>
        <end position="136"/>
    </location>
</feature>
<feature type="domain" description="Methyl-accepting transducer" evidence="4">
    <location>
        <begin position="632"/>
        <end position="819"/>
    </location>
</feature>
<dbReference type="InterPro" id="IPR050903">
    <property type="entry name" value="Bact_Chemotaxis_MeTrfase"/>
</dbReference>
<dbReference type="SMART" id="SM00283">
    <property type="entry name" value="MA"/>
    <property type="match status" value="1"/>
</dbReference>
<evidence type="ECO:0000256" key="3">
    <source>
        <dbReference type="SAM" id="MobiDB-lite"/>
    </source>
</evidence>
<gene>
    <name evidence="7" type="primary">mcpA</name>
    <name evidence="7" type="ORF">SSPSH_002949</name>
</gene>
<feature type="region of interest" description="Disordered" evidence="3">
    <location>
        <begin position="806"/>
        <end position="832"/>
    </location>
</feature>
<dbReference type="GO" id="GO:0006935">
    <property type="term" value="P:chemotaxis"/>
    <property type="evidence" value="ECO:0007669"/>
    <property type="project" value="InterPro"/>
</dbReference>
<comment type="caution">
    <text evidence="7">The sequence shown here is derived from an EMBL/GenBank/DDBJ whole genome shotgun (WGS) entry which is preliminary data.</text>
</comment>
<name>U2EIJ9_9GAMM</name>
<dbReference type="CDD" id="cd11386">
    <property type="entry name" value="MCP_signal"/>
    <property type="match status" value="1"/>
</dbReference>
<dbReference type="GO" id="GO:0016020">
    <property type="term" value="C:membrane"/>
    <property type="evidence" value="ECO:0007669"/>
    <property type="project" value="InterPro"/>
</dbReference>
<dbReference type="GO" id="GO:0004888">
    <property type="term" value="F:transmembrane signaling receptor activity"/>
    <property type="evidence" value="ECO:0007669"/>
    <property type="project" value="InterPro"/>
</dbReference>
<dbReference type="RefSeq" id="WP_006912401.1">
    <property type="nucleotide sequence ID" value="NZ_AFNV02000022.1"/>
</dbReference>
<feature type="domain" description="PAC" evidence="6">
    <location>
        <begin position="570"/>
        <end position="624"/>
    </location>
</feature>
<feature type="domain" description="PAC" evidence="6">
    <location>
        <begin position="206"/>
        <end position="258"/>
    </location>
</feature>
<dbReference type="InterPro" id="IPR004090">
    <property type="entry name" value="Chemotax_Me-accpt_rcpt"/>
</dbReference>
<dbReference type="GO" id="GO:0007165">
    <property type="term" value="P:signal transduction"/>
    <property type="evidence" value="ECO:0007669"/>
    <property type="project" value="UniProtKB-KW"/>
</dbReference>
<dbReference type="Pfam" id="PF08447">
    <property type="entry name" value="PAS_3"/>
    <property type="match status" value="4"/>
</dbReference>
<dbReference type="PROSITE" id="PS50112">
    <property type="entry name" value="PAS"/>
    <property type="match status" value="5"/>
</dbReference>
<proteinExistence type="predicted"/>
<dbReference type="PANTHER" id="PTHR24422:SF10">
    <property type="entry name" value="CHEMOTAXIS PROTEIN METHYLTRANSFERASE 2"/>
    <property type="match status" value="1"/>
</dbReference>
<evidence type="ECO:0000256" key="2">
    <source>
        <dbReference type="PROSITE-ProRule" id="PRU00284"/>
    </source>
</evidence>
<dbReference type="OrthoDB" id="9765776at2"/>
<dbReference type="InterPro" id="IPR004089">
    <property type="entry name" value="MCPsignal_dom"/>
</dbReference>
<dbReference type="PRINTS" id="PR00260">
    <property type="entry name" value="CHEMTRNSDUCR"/>
</dbReference>
<dbReference type="SMART" id="SM00091">
    <property type="entry name" value="PAS"/>
    <property type="match status" value="5"/>
</dbReference>
<evidence type="ECO:0000259" key="4">
    <source>
        <dbReference type="PROSITE" id="PS50111"/>
    </source>
</evidence>